<name>A0A0R3QJ71_9BILA</name>
<dbReference type="WBParaSite" id="BTMF_0000646801-mRNA-1">
    <property type="protein sequence ID" value="BTMF_0000646801-mRNA-1"/>
    <property type="gene ID" value="BTMF_0000646801"/>
</dbReference>
<reference evidence="1 2" key="2">
    <citation type="submission" date="2018-11" db="EMBL/GenBank/DDBJ databases">
        <authorList>
            <consortium name="Pathogen Informatics"/>
        </authorList>
    </citation>
    <scope>NUCLEOTIDE SEQUENCE [LARGE SCALE GENOMIC DNA]</scope>
</reference>
<keyword evidence="2" id="KW-1185">Reference proteome</keyword>
<evidence type="ECO:0000313" key="3">
    <source>
        <dbReference type="WBParaSite" id="BTMF_0000646801-mRNA-1"/>
    </source>
</evidence>
<proteinExistence type="predicted"/>
<organism evidence="3">
    <name type="scientific">Brugia timori</name>
    <dbReference type="NCBI Taxonomy" id="42155"/>
    <lineage>
        <taxon>Eukaryota</taxon>
        <taxon>Metazoa</taxon>
        <taxon>Ecdysozoa</taxon>
        <taxon>Nematoda</taxon>
        <taxon>Chromadorea</taxon>
        <taxon>Rhabditida</taxon>
        <taxon>Spirurina</taxon>
        <taxon>Spiruromorpha</taxon>
        <taxon>Filarioidea</taxon>
        <taxon>Onchocercidae</taxon>
        <taxon>Brugia</taxon>
    </lineage>
</organism>
<evidence type="ECO:0000313" key="1">
    <source>
        <dbReference type="EMBL" id="VDO18393.1"/>
    </source>
</evidence>
<accession>A0A0R3QJ71</accession>
<reference evidence="3" key="1">
    <citation type="submission" date="2017-02" db="UniProtKB">
        <authorList>
            <consortium name="WormBaseParasite"/>
        </authorList>
    </citation>
    <scope>IDENTIFICATION</scope>
</reference>
<gene>
    <name evidence="1" type="ORF">BTMF_LOCUS5706</name>
</gene>
<dbReference type="EMBL" id="UZAG01006345">
    <property type="protein sequence ID" value="VDO18393.1"/>
    <property type="molecule type" value="Genomic_DNA"/>
</dbReference>
<dbReference type="AlphaFoldDB" id="A0A0R3QJ71"/>
<dbReference type="Proteomes" id="UP000280834">
    <property type="component" value="Unassembled WGS sequence"/>
</dbReference>
<sequence length="65" mass="7560">MCSANPFGYSWIPTGREATTKLDPLGLGNYSLSFSSFEQRLKDFYRLTEDIHKADLEQRIKRIFV</sequence>
<evidence type="ECO:0000313" key="2">
    <source>
        <dbReference type="Proteomes" id="UP000280834"/>
    </source>
</evidence>
<protein>
    <submittedName>
        <fullName evidence="3">Transposase</fullName>
    </submittedName>
</protein>